<feature type="active site" evidence="2">
    <location>
        <position position="336"/>
    </location>
</feature>
<dbReference type="Gene3D" id="3.40.390.10">
    <property type="entry name" value="Collagenase (Catalytic Domain)"/>
    <property type="match status" value="1"/>
</dbReference>
<dbReference type="PANTHER" id="PTHR11905">
    <property type="entry name" value="ADAM A DISINTEGRIN AND METALLOPROTEASE DOMAIN"/>
    <property type="match status" value="1"/>
</dbReference>
<keyword evidence="5" id="KW-1185">Reference proteome</keyword>
<dbReference type="EMBL" id="CADEAL010002947">
    <property type="protein sequence ID" value="CAB1442888.1"/>
    <property type="molecule type" value="Genomic_DNA"/>
</dbReference>
<evidence type="ECO:0000256" key="2">
    <source>
        <dbReference type="PROSITE-ProRule" id="PRU00276"/>
    </source>
</evidence>
<reference evidence="4" key="1">
    <citation type="submission" date="2020-03" db="EMBL/GenBank/DDBJ databases">
        <authorList>
            <person name="Weist P."/>
        </authorList>
    </citation>
    <scope>NUCLEOTIDE SEQUENCE</scope>
</reference>
<dbReference type="Pfam" id="PF01562">
    <property type="entry name" value="Pep_M12B_propep"/>
    <property type="match status" value="1"/>
</dbReference>
<dbReference type="InterPro" id="IPR024079">
    <property type="entry name" value="MetalloPept_cat_dom_sf"/>
</dbReference>
<accession>A0A9N7V037</accession>
<dbReference type="InterPro" id="IPR002870">
    <property type="entry name" value="Peptidase_M12B_N"/>
</dbReference>
<dbReference type="Proteomes" id="UP001153269">
    <property type="component" value="Unassembled WGS sequence"/>
</dbReference>
<keyword evidence="1" id="KW-1015">Disulfide bond</keyword>
<evidence type="ECO:0000313" key="5">
    <source>
        <dbReference type="Proteomes" id="UP001153269"/>
    </source>
</evidence>
<evidence type="ECO:0000313" key="4">
    <source>
        <dbReference type="EMBL" id="CAB1442888.1"/>
    </source>
</evidence>
<dbReference type="Pfam" id="PF01421">
    <property type="entry name" value="Reprolysin"/>
    <property type="match status" value="1"/>
</dbReference>
<dbReference type="GO" id="GO:0006508">
    <property type="term" value="P:proteolysis"/>
    <property type="evidence" value="ECO:0007669"/>
    <property type="project" value="InterPro"/>
</dbReference>
<comment type="caution">
    <text evidence="4">The sequence shown here is derived from an EMBL/GenBank/DDBJ whole genome shotgun (WGS) entry which is preliminary data.</text>
</comment>
<dbReference type="PANTHER" id="PTHR11905:SF256">
    <property type="entry name" value="PEPTIDASE M12B DOMAIN-CONTAINING PROTEIN"/>
    <property type="match status" value="1"/>
</dbReference>
<dbReference type="GO" id="GO:0004222">
    <property type="term" value="F:metalloendopeptidase activity"/>
    <property type="evidence" value="ECO:0007669"/>
    <property type="project" value="InterPro"/>
</dbReference>
<dbReference type="PROSITE" id="PS50215">
    <property type="entry name" value="ADAM_MEPRO"/>
    <property type="match status" value="1"/>
</dbReference>
<sequence>MEVDFFTPERVDLQDDEKHLQMKVFRLTAFKQEFYLRLTPDSSFLAPGTVAPESGPLAPNASEAADLRACFYSGDVNTDPDSFAAVSLCKGLHGGFSYKGMEYFISRNGAEDAAVASGYRNYLDRTHVIRRRGRTDAHSGHNLTSRCGVTPDPSFTVSLEKYKHVGELDNDDFTETVLKTLGRSKRFASIPRFVEVLVVADESMATFHGDDLKHYLLTLMSVAARLYKHPSIFNSINIVVVGFMVISEANKGPKVSSNAALTLRNFCSWQKKLNKHNDKHPDYWDTAILFTKQDLCGATTCDTLGMADVGTMCDPKRSCSVIEDDGLPSAFTAAHELG</sequence>
<dbReference type="CDD" id="cd04273">
    <property type="entry name" value="ZnMc_ADAMTS_like"/>
    <property type="match status" value="1"/>
</dbReference>
<feature type="domain" description="Peptidase M12B" evidence="3">
    <location>
        <begin position="192"/>
        <end position="338"/>
    </location>
</feature>
<comment type="caution">
    <text evidence="2">Lacks conserved residue(s) required for the propagation of feature annotation.</text>
</comment>
<proteinExistence type="predicted"/>
<gene>
    <name evidence="4" type="ORF">PLEPLA_LOCUS30607</name>
</gene>
<evidence type="ECO:0000259" key="3">
    <source>
        <dbReference type="PROSITE" id="PS50215"/>
    </source>
</evidence>
<evidence type="ECO:0000256" key="1">
    <source>
        <dbReference type="ARBA" id="ARBA00023157"/>
    </source>
</evidence>
<dbReference type="InterPro" id="IPR001590">
    <property type="entry name" value="Peptidase_M12B"/>
</dbReference>
<dbReference type="SUPFAM" id="SSF55486">
    <property type="entry name" value="Metalloproteases ('zincins'), catalytic domain"/>
    <property type="match status" value="1"/>
</dbReference>
<name>A0A9N7V037_PLEPL</name>
<organism evidence="4 5">
    <name type="scientific">Pleuronectes platessa</name>
    <name type="common">European plaice</name>
    <dbReference type="NCBI Taxonomy" id="8262"/>
    <lineage>
        <taxon>Eukaryota</taxon>
        <taxon>Metazoa</taxon>
        <taxon>Chordata</taxon>
        <taxon>Craniata</taxon>
        <taxon>Vertebrata</taxon>
        <taxon>Euteleostomi</taxon>
        <taxon>Actinopterygii</taxon>
        <taxon>Neopterygii</taxon>
        <taxon>Teleostei</taxon>
        <taxon>Neoteleostei</taxon>
        <taxon>Acanthomorphata</taxon>
        <taxon>Carangaria</taxon>
        <taxon>Pleuronectiformes</taxon>
        <taxon>Pleuronectoidei</taxon>
        <taxon>Pleuronectidae</taxon>
        <taxon>Pleuronectes</taxon>
    </lineage>
</organism>
<protein>
    <recommendedName>
        <fullName evidence="3">Peptidase M12B domain-containing protein</fullName>
    </recommendedName>
</protein>
<dbReference type="AlphaFoldDB" id="A0A9N7V037"/>